<dbReference type="PROSITE" id="PS50095">
    <property type="entry name" value="PLAT"/>
    <property type="match status" value="1"/>
</dbReference>
<dbReference type="Proteomes" id="UP000663870">
    <property type="component" value="Unassembled WGS sequence"/>
</dbReference>
<dbReference type="InterPro" id="IPR036392">
    <property type="entry name" value="PLAT/LH2_dom_sf"/>
</dbReference>
<dbReference type="PANTHER" id="PTHR45901">
    <property type="entry name" value="PROTEIN CBG12474"/>
    <property type="match status" value="1"/>
</dbReference>
<evidence type="ECO:0000313" key="4">
    <source>
        <dbReference type="EMBL" id="CAF1185333.1"/>
    </source>
</evidence>
<accession>A0A814VJJ7</accession>
<dbReference type="SUPFAM" id="SSF49723">
    <property type="entry name" value="Lipase/lipooxygenase domain (PLAT/LH2 domain)"/>
    <property type="match status" value="1"/>
</dbReference>
<dbReference type="EMBL" id="CAJNOH010000046">
    <property type="protein sequence ID" value="CAF0806993.1"/>
    <property type="molecule type" value="Genomic_DNA"/>
</dbReference>
<comment type="caution">
    <text evidence="5">The sequence shown here is derived from an EMBL/GenBank/DDBJ whole genome shotgun (WGS) entry which is preliminary data.</text>
</comment>
<dbReference type="Proteomes" id="UP000663854">
    <property type="component" value="Unassembled WGS sequence"/>
</dbReference>
<sequence>MRRVQSERLHNRKRDDADYEIIISTGEQALEATVTLKIRGENGTVRIPLTQTKNGDTPFQSKSTNEFTCRTTDVGKIRRVIIEHDGTDKNMVWHLKTMQIKKGNETYNFKADIHLDYKENKANLYPVGALFGHQREDYVQSELRRLRESLRSESSKLRPPLHKAYEPFVYNDLSPYFDTSAVEKAIYSPLEPPPGYYTRLTALRIVEPWETYGMDYGVNYEILKQRKARSFSSRRAISKSADESIDRKQGSTHLPKFPCVSMRKPTDYSRPLTMNDVPKIRSFIRTRYTAEAHNQMEKDYKRTHDDLYRMQLDDLDSYHESNRDNMLRIYHSYLENTPGSKKALRELCDQISPHNTKSSIDTAV</sequence>
<dbReference type="Gene3D" id="2.60.60.20">
    <property type="entry name" value="PLAT/LH2 domain"/>
    <property type="match status" value="1"/>
</dbReference>
<dbReference type="InterPro" id="IPR052970">
    <property type="entry name" value="Inner_ear_hair_cell_LOXHD"/>
</dbReference>
<evidence type="ECO:0000313" key="3">
    <source>
        <dbReference type="EMBL" id="CAF0806993.1"/>
    </source>
</evidence>
<protein>
    <recommendedName>
        <fullName evidence="2">PLAT domain-containing protein</fullName>
    </recommendedName>
</protein>
<reference evidence="5" key="1">
    <citation type="submission" date="2021-02" db="EMBL/GenBank/DDBJ databases">
        <authorList>
            <person name="Nowell W R."/>
        </authorList>
    </citation>
    <scope>NUCLEOTIDE SEQUENCE</scope>
</reference>
<evidence type="ECO:0000256" key="1">
    <source>
        <dbReference type="PROSITE-ProRule" id="PRU00152"/>
    </source>
</evidence>
<evidence type="ECO:0000313" key="5">
    <source>
        <dbReference type="EMBL" id="CAF1186314.1"/>
    </source>
</evidence>
<name>A0A814VJJ7_9BILA</name>
<evidence type="ECO:0000313" key="6">
    <source>
        <dbReference type="Proteomes" id="UP000663870"/>
    </source>
</evidence>
<keyword evidence="6" id="KW-1185">Reference proteome</keyword>
<dbReference type="PANTHER" id="PTHR45901:SF3">
    <property type="entry name" value="LIPOXYGENASE HOMOLOGY DOMAIN-CONTAINING PROTEIN 1"/>
    <property type="match status" value="1"/>
</dbReference>
<dbReference type="Pfam" id="PF01477">
    <property type="entry name" value="PLAT"/>
    <property type="match status" value="1"/>
</dbReference>
<dbReference type="AlphaFoldDB" id="A0A814VJJ7"/>
<dbReference type="EMBL" id="CAJNOL010000745">
    <property type="protein sequence ID" value="CAF1185333.1"/>
    <property type="molecule type" value="Genomic_DNA"/>
</dbReference>
<feature type="domain" description="PLAT" evidence="2">
    <location>
        <begin position="17"/>
        <end position="129"/>
    </location>
</feature>
<proteinExistence type="predicted"/>
<dbReference type="InterPro" id="IPR001024">
    <property type="entry name" value="PLAT/LH2_dom"/>
</dbReference>
<organism evidence="5 6">
    <name type="scientific">Rotaria sordida</name>
    <dbReference type="NCBI Taxonomy" id="392033"/>
    <lineage>
        <taxon>Eukaryota</taxon>
        <taxon>Metazoa</taxon>
        <taxon>Spiralia</taxon>
        <taxon>Gnathifera</taxon>
        <taxon>Rotifera</taxon>
        <taxon>Eurotatoria</taxon>
        <taxon>Bdelloidea</taxon>
        <taxon>Philodinida</taxon>
        <taxon>Philodinidae</taxon>
        <taxon>Rotaria</taxon>
    </lineage>
</organism>
<comment type="caution">
    <text evidence="1">Lacks conserved residue(s) required for the propagation of feature annotation.</text>
</comment>
<evidence type="ECO:0000259" key="2">
    <source>
        <dbReference type="PROSITE" id="PS50095"/>
    </source>
</evidence>
<dbReference type="EMBL" id="CAJNOL010000747">
    <property type="protein sequence ID" value="CAF1186314.1"/>
    <property type="molecule type" value="Genomic_DNA"/>
</dbReference>
<gene>
    <name evidence="4" type="ORF">JXQ802_LOCUS23578</name>
    <name evidence="5" type="ORF">JXQ802_LOCUS23624</name>
    <name evidence="3" type="ORF">PYM288_LOCUS4897</name>
</gene>